<name>A0ABD2WR58_9HYME</name>
<dbReference type="Proteomes" id="UP001627154">
    <property type="component" value="Unassembled WGS sequence"/>
</dbReference>
<accession>A0ABD2WR58</accession>
<reference evidence="1 2" key="1">
    <citation type="journal article" date="2024" name="bioRxiv">
        <title>A reference genome for Trichogramma kaykai: A tiny desert-dwelling parasitoid wasp with competing sex-ratio distorters.</title>
        <authorList>
            <person name="Culotta J."/>
            <person name="Lindsey A.R."/>
        </authorList>
    </citation>
    <scope>NUCLEOTIDE SEQUENCE [LARGE SCALE GENOMIC DNA]</scope>
    <source>
        <strain evidence="1 2">KSX58</strain>
    </source>
</reference>
<evidence type="ECO:0000313" key="2">
    <source>
        <dbReference type="Proteomes" id="UP001627154"/>
    </source>
</evidence>
<dbReference type="EMBL" id="JBJJXI010000082">
    <property type="protein sequence ID" value="KAL3395425.1"/>
    <property type="molecule type" value="Genomic_DNA"/>
</dbReference>
<proteinExistence type="predicted"/>
<gene>
    <name evidence="1" type="ORF">TKK_010529</name>
</gene>
<comment type="caution">
    <text evidence="1">The sequence shown here is derived from an EMBL/GenBank/DDBJ whole genome shotgun (WGS) entry which is preliminary data.</text>
</comment>
<keyword evidence="2" id="KW-1185">Reference proteome</keyword>
<organism evidence="1 2">
    <name type="scientific">Trichogramma kaykai</name>
    <dbReference type="NCBI Taxonomy" id="54128"/>
    <lineage>
        <taxon>Eukaryota</taxon>
        <taxon>Metazoa</taxon>
        <taxon>Ecdysozoa</taxon>
        <taxon>Arthropoda</taxon>
        <taxon>Hexapoda</taxon>
        <taxon>Insecta</taxon>
        <taxon>Pterygota</taxon>
        <taxon>Neoptera</taxon>
        <taxon>Endopterygota</taxon>
        <taxon>Hymenoptera</taxon>
        <taxon>Apocrita</taxon>
        <taxon>Proctotrupomorpha</taxon>
        <taxon>Chalcidoidea</taxon>
        <taxon>Trichogrammatidae</taxon>
        <taxon>Trichogramma</taxon>
    </lineage>
</organism>
<dbReference type="AlphaFoldDB" id="A0ABD2WR58"/>
<protein>
    <submittedName>
        <fullName evidence="1">Uncharacterized protein</fullName>
    </submittedName>
</protein>
<evidence type="ECO:0000313" key="1">
    <source>
        <dbReference type="EMBL" id="KAL3395425.1"/>
    </source>
</evidence>
<sequence>MRRCKNYASVSIKLNKLTFRREKVPKKAPKEKKTHNHDESIIRRRKIQQGIFFLNLLKTWNYSWTHFSANFFAVQGKLSRLNSRGLPLLQQVRRAASIKTVAGEVALRRRSGQTIQHWQHEFLMAHWVSYLVAVESETSGRRAEIIKPSNDCEQDNYWGFQYFFWLRKLFTGQLQW</sequence>